<protein>
    <recommendedName>
        <fullName evidence="3">Bulb-type lectin domain-containing protein</fullName>
    </recommendedName>
</protein>
<dbReference type="EMBL" id="OU503047">
    <property type="protein sequence ID" value="CAI9772268.1"/>
    <property type="molecule type" value="Genomic_DNA"/>
</dbReference>
<reference evidence="4" key="1">
    <citation type="submission" date="2023-05" db="EMBL/GenBank/DDBJ databases">
        <authorList>
            <person name="Huff M."/>
        </authorList>
    </citation>
    <scope>NUCLEOTIDE SEQUENCE</scope>
</reference>
<gene>
    <name evidence="4" type="ORF">FPE_LOCUS19698</name>
</gene>
<proteinExistence type="predicted"/>
<keyword evidence="2" id="KW-0325">Glycoprotein</keyword>
<keyword evidence="1" id="KW-0732">Signal</keyword>
<evidence type="ECO:0000256" key="1">
    <source>
        <dbReference type="ARBA" id="ARBA00022729"/>
    </source>
</evidence>
<name>A0AAD1ZM15_9LAMI</name>
<dbReference type="InterPro" id="IPR036426">
    <property type="entry name" value="Bulb-type_lectin_dom_sf"/>
</dbReference>
<organism evidence="4 5">
    <name type="scientific">Fraxinus pennsylvanica</name>
    <dbReference type="NCBI Taxonomy" id="56036"/>
    <lineage>
        <taxon>Eukaryota</taxon>
        <taxon>Viridiplantae</taxon>
        <taxon>Streptophyta</taxon>
        <taxon>Embryophyta</taxon>
        <taxon>Tracheophyta</taxon>
        <taxon>Spermatophyta</taxon>
        <taxon>Magnoliopsida</taxon>
        <taxon>eudicotyledons</taxon>
        <taxon>Gunneridae</taxon>
        <taxon>Pentapetalae</taxon>
        <taxon>asterids</taxon>
        <taxon>lamiids</taxon>
        <taxon>Lamiales</taxon>
        <taxon>Oleaceae</taxon>
        <taxon>Oleeae</taxon>
        <taxon>Fraxinus</taxon>
    </lineage>
</organism>
<dbReference type="InterPro" id="IPR001480">
    <property type="entry name" value="Bulb-type_lectin_dom"/>
</dbReference>
<dbReference type="PANTHER" id="PTHR32444:SF118">
    <property type="entry name" value="OS09G0551150 PROTEIN"/>
    <property type="match status" value="1"/>
</dbReference>
<sequence length="164" mass="18783">MDNSGILTISSAGELIITSNRSDPIELYAGRNGTNIAATLLNLGNFVLREMNINGSEDRILRESFDYPTDTLIPGMKLGFNNLKDYTNQNWRLNVKEFENIVPKPDVENLNYNFTNVSNGVEDYFSYFLIIDPKWTPERRKTISGWQMTYVKNLGVARILCLKY</sequence>
<feature type="domain" description="Bulb-type lectin" evidence="3">
    <location>
        <begin position="2"/>
        <end position="85"/>
    </location>
</feature>
<evidence type="ECO:0000256" key="2">
    <source>
        <dbReference type="ARBA" id="ARBA00023180"/>
    </source>
</evidence>
<keyword evidence="5" id="KW-1185">Reference proteome</keyword>
<accession>A0AAD1ZM15</accession>
<evidence type="ECO:0000313" key="5">
    <source>
        <dbReference type="Proteomes" id="UP000834106"/>
    </source>
</evidence>
<dbReference type="PANTHER" id="PTHR32444">
    <property type="entry name" value="BULB-TYPE LECTIN DOMAIN-CONTAINING PROTEIN"/>
    <property type="match status" value="1"/>
</dbReference>
<dbReference type="AlphaFoldDB" id="A0AAD1ZM15"/>
<evidence type="ECO:0000259" key="3">
    <source>
        <dbReference type="Pfam" id="PF01453"/>
    </source>
</evidence>
<dbReference type="SUPFAM" id="SSF51110">
    <property type="entry name" value="alpha-D-mannose-specific plant lectins"/>
    <property type="match status" value="1"/>
</dbReference>
<dbReference type="Proteomes" id="UP000834106">
    <property type="component" value="Chromosome 12"/>
</dbReference>
<dbReference type="Pfam" id="PF01453">
    <property type="entry name" value="B_lectin"/>
    <property type="match status" value="1"/>
</dbReference>
<evidence type="ECO:0000313" key="4">
    <source>
        <dbReference type="EMBL" id="CAI9772268.1"/>
    </source>
</evidence>